<dbReference type="Proteomes" id="UP000887565">
    <property type="component" value="Unplaced"/>
</dbReference>
<proteinExistence type="predicted"/>
<keyword evidence="1" id="KW-1185">Reference proteome</keyword>
<evidence type="ECO:0000313" key="1">
    <source>
        <dbReference type="Proteomes" id="UP000887565"/>
    </source>
</evidence>
<dbReference type="WBParaSite" id="nRc.2.0.1.t02439-RA">
    <property type="protein sequence ID" value="nRc.2.0.1.t02439-RA"/>
    <property type="gene ID" value="nRc.2.0.1.g02439"/>
</dbReference>
<reference evidence="2" key="1">
    <citation type="submission" date="2022-11" db="UniProtKB">
        <authorList>
            <consortium name="WormBaseParasite"/>
        </authorList>
    </citation>
    <scope>IDENTIFICATION</scope>
</reference>
<protein>
    <submittedName>
        <fullName evidence="2">Uncharacterized protein</fullName>
    </submittedName>
</protein>
<evidence type="ECO:0000313" key="2">
    <source>
        <dbReference type="WBParaSite" id="nRc.2.0.1.t02439-RA"/>
    </source>
</evidence>
<name>A0A915HL95_ROMCU</name>
<organism evidence="1 2">
    <name type="scientific">Romanomermis culicivorax</name>
    <name type="common">Nematode worm</name>
    <dbReference type="NCBI Taxonomy" id="13658"/>
    <lineage>
        <taxon>Eukaryota</taxon>
        <taxon>Metazoa</taxon>
        <taxon>Ecdysozoa</taxon>
        <taxon>Nematoda</taxon>
        <taxon>Enoplea</taxon>
        <taxon>Dorylaimia</taxon>
        <taxon>Mermithida</taxon>
        <taxon>Mermithoidea</taxon>
        <taxon>Mermithidae</taxon>
        <taxon>Romanomermis</taxon>
    </lineage>
</organism>
<sequence length="15" mass="1625">MTTGCTVHGTRSSWT</sequence>
<accession>A0A915HL95</accession>